<organism evidence="3 4">
    <name type="scientific">Ligilactobacillus salivarius</name>
    <dbReference type="NCBI Taxonomy" id="1624"/>
    <lineage>
        <taxon>Bacteria</taxon>
        <taxon>Bacillati</taxon>
        <taxon>Bacillota</taxon>
        <taxon>Bacilli</taxon>
        <taxon>Lactobacillales</taxon>
        <taxon>Lactobacillaceae</taxon>
        <taxon>Ligilactobacillus</taxon>
    </lineage>
</organism>
<feature type="domain" description="Atypical Rib" evidence="2">
    <location>
        <begin position="71"/>
        <end position="139"/>
    </location>
</feature>
<dbReference type="InterPro" id="IPR044024">
    <property type="entry name" value="aRib"/>
</dbReference>
<evidence type="ECO:0000256" key="1">
    <source>
        <dbReference type="ARBA" id="ARBA00022729"/>
    </source>
</evidence>
<dbReference type="Gene3D" id="3.10.20.890">
    <property type="match status" value="2"/>
</dbReference>
<evidence type="ECO:0000313" key="3">
    <source>
        <dbReference type="EMBL" id="MDF4187361.1"/>
    </source>
</evidence>
<reference evidence="3" key="1">
    <citation type="submission" date="2023-02" db="EMBL/GenBank/DDBJ databases">
        <title>Draft Whole-Genome Sequences of competitive exclusion Lactobacillus salivarius strains for Poultry.</title>
        <authorList>
            <person name="Ma L.M."/>
            <person name="Lopez-Guerra N."/>
            <person name="Zhang G."/>
        </authorList>
    </citation>
    <scope>NUCLEOTIDE SEQUENCE</scope>
    <source>
        <strain evidence="3">Salm-9</strain>
    </source>
</reference>
<evidence type="ECO:0000313" key="4">
    <source>
        <dbReference type="Proteomes" id="UP001213566"/>
    </source>
</evidence>
<feature type="non-terminal residue" evidence="3">
    <location>
        <position position="1"/>
    </location>
</feature>
<protein>
    <recommendedName>
        <fullName evidence="2">Atypical Rib domain-containing protein</fullName>
    </recommendedName>
</protein>
<name>A0AAW6Q7M0_9LACO</name>
<dbReference type="Proteomes" id="UP001213566">
    <property type="component" value="Unassembled WGS sequence"/>
</dbReference>
<gene>
    <name evidence="3" type="ORF">PV940_10155</name>
</gene>
<keyword evidence="1" id="KW-0732">Signal</keyword>
<dbReference type="EMBL" id="JARKHV010000073">
    <property type="protein sequence ID" value="MDF4187361.1"/>
    <property type="molecule type" value="Genomic_DNA"/>
</dbReference>
<sequence length="169" mass="18306">NPVAVADTSNVTKDEQTKVQKNVEDANKFPAGTVVTVDDKGKATITYPEATTDTLPGSKLVRQETYAEKNTPNVPANPVPVADTSNVTKDEQAKVQKNVEDGKRVVEGTSVKVDDRRKTTKTYTDTTTDTIPGRKLVRQETDAEKNTPTVPANHIHAAETSNVTTAIHH</sequence>
<comment type="caution">
    <text evidence="3">The sequence shown here is derived from an EMBL/GenBank/DDBJ whole genome shotgun (WGS) entry which is preliminary data.</text>
</comment>
<evidence type="ECO:0000259" key="2">
    <source>
        <dbReference type="Pfam" id="PF18938"/>
    </source>
</evidence>
<feature type="non-terminal residue" evidence="3">
    <location>
        <position position="169"/>
    </location>
</feature>
<proteinExistence type="predicted"/>
<dbReference type="AlphaFoldDB" id="A0AAW6Q7M0"/>
<feature type="domain" description="Atypical Rib" evidence="2">
    <location>
        <begin position="2"/>
        <end position="63"/>
    </location>
</feature>
<dbReference type="Pfam" id="PF18938">
    <property type="entry name" value="aRib"/>
    <property type="match status" value="2"/>
</dbReference>
<accession>A0AAW6Q7M0</accession>